<feature type="domain" description="POU-specific" evidence="6">
    <location>
        <begin position="159"/>
        <end position="233"/>
    </location>
</feature>
<feature type="region of interest" description="Disordered" evidence="5">
    <location>
        <begin position="295"/>
        <end position="323"/>
    </location>
</feature>
<dbReference type="SUPFAM" id="SSF47413">
    <property type="entry name" value="lambda repressor-like DNA-binding domains"/>
    <property type="match status" value="1"/>
</dbReference>
<comment type="caution">
    <text evidence="7">The sequence shown here is derived from an EMBL/GenBank/DDBJ whole genome shotgun (WGS) entry which is preliminary data.</text>
</comment>
<organism evidence="7 8">
    <name type="scientific">Trichinella spiralis</name>
    <name type="common">Trichina worm</name>
    <dbReference type="NCBI Taxonomy" id="6334"/>
    <lineage>
        <taxon>Eukaryota</taxon>
        <taxon>Metazoa</taxon>
        <taxon>Ecdysozoa</taxon>
        <taxon>Nematoda</taxon>
        <taxon>Enoplea</taxon>
        <taxon>Dorylaimia</taxon>
        <taxon>Trichinellida</taxon>
        <taxon>Trichinellidae</taxon>
        <taxon>Trichinella</taxon>
    </lineage>
</organism>
<evidence type="ECO:0000256" key="2">
    <source>
        <dbReference type="ARBA" id="ARBA00023125"/>
    </source>
</evidence>
<keyword evidence="8" id="KW-1185">Reference proteome</keyword>
<gene>
    <name evidence="7" type="ORF">TSPI_01695</name>
</gene>
<evidence type="ECO:0000256" key="4">
    <source>
        <dbReference type="ARBA" id="ARBA00023242"/>
    </source>
</evidence>
<sequence>MGKRRRRSARLAESKNQQLPLQSENDTDSSEELHIANKVDIYINPSAFRKEKPSDRFIPVPLKKIFSTIESHQLASSQNLEGPTTSKMCSAQLEKPNIECLLRDKHIKLTKESTEIYRMQDDIFNTLHTMMNSTRAVVSNYGMHGTVKSSELLPTADDEKQRREKFIEDLARRFKKARIKEGISHDSMTAILKQISGKTISSTTISRFESLNLSFKDSLQIAPILHKWLTIVEAESSAEANHDTREADTEENDNEWNSGHFGDAILTEEVVSDMFGLGWNPTRWNCFWRPIGGNQANSTTSDHEDHKPSKPTPTHWNSNAWLKPTAGSTTVDRFFHNSSRQTEHAKNENSTANSSSSNNNNNNTETETASNTLLPQTGLFKS</sequence>
<feature type="compositionally biased region" description="Polar residues" evidence="5">
    <location>
        <begin position="312"/>
        <end position="323"/>
    </location>
</feature>
<accession>A0ABR3KJ32</accession>
<dbReference type="InterPro" id="IPR000327">
    <property type="entry name" value="POU_dom"/>
</dbReference>
<feature type="compositionally biased region" description="Polar residues" evidence="5">
    <location>
        <begin position="14"/>
        <end position="24"/>
    </location>
</feature>
<dbReference type="PRINTS" id="PR00028">
    <property type="entry name" value="POUDOMAIN"/>
</dbReference>
<feature type="region of interest" description="Disordered" evidence="5">
    <location>
        <begin position="339"/>
        <end position="382"/>
    </location>
</feature>
<dbReference type="Gene3D" id="1.10.260.40">
    <property type="entry name" value="lambda repressor-like DNA-binding domains"/>
    <property type="match status" value="1"/>
</dbReference>
<feature type="region of interest" description="Disordered" evidence="5">
    <location>
        <begin position="238"/>
        <end position="258"/>
    </location>
</feature>
<dbReference type="PROSITE" id="PS51179">
    <property type="entry name" value="POU_3"/>
    <property type="match status" value="1"/>
</dbReference>
<dbReference type="InterPro" id="IPR050255">
    <property type="entry name" value="POU_domain_TF"/>
</dbReference>
<protein>
    <submittedName>
        <fullName evidence="7">POU domain protein</fullName>
    </submittedName>
</protein>
<dbReference type="InterPro" id="IPR010982">
    <property type="entry name" value="Lambda_DNA-bd_dom_sf"/>
</dbReference>
<dbReference type="SMART" id="SM00352">
    <property type="entry name" value="POU"/>
    <property type="match status" value="1"/>
</dbReference>
<evidence type="ECO:0000256" key="1">
    <source>
        <dbReference type="ARBA" id="ARBA00004123"/>
    </source>
</evidence>
<dbReference type="Pfam" id="PF00157">
    <property type="entry name" value="Pou"/>
    <property type="match status" value="1"/>
</dbReference>
<evidence type="ECO:0000256" key="3">
    <source>
        <dbReference type="ARBA" id="ARBA00023155"/>
    </source>
</evidence>
<evidence type="ECO:0000313" key="7">
    <source>
        <dbReference type="EMBL" id="KAL1237522.1"/>
    </source>
</evidence>
<dbReference type="InterPro" id="IPR013847">
    <property type="entry name" value="POU"/>
</dbReference>
<dbReference type="Proteomes" id="UP001558632">
    <property type="component" value="Unassembled WGS sequence"/>
</dbReference>
<reference evidence="7 8" key="1">
    <citation type="submission" date="2024-07" db="EMBL/GenBank/DDBJ databases">
        <title>Enhanced genomic and transcriptomic resources for Trichinella pseudospiralis and T. spiralis underpin the discovery of pronounced molecular differences between stages and species.</title>
        <authorList>
            <person name="Pasi K.K."/>
            <person name="La Rosa G."/>
            <person name="Gomez-Morales M.A."/>
            <person name="Tosini F."/>
            <person name="Sumanam S."/>
            <person name="Young N.D."/>
            <person name="Chang B.C."/>
            <person name="Robin G.B."/>
        </authorList>
    </citation>
    <scope>NUCLEOTIDE SEQUENCE [LARGE SCALE GENOMIC DNA]</scope>
    <source>
        <strain evidence="7">ISS534</strain>
    </source>
</reference>
<evidence type="ECO:0000259" key="6">
    <source>
        <dbReference type="PROSITE" id="PS51179"/>
    </source>
</evidence>
<dbReference type="EMBL" id="JBEUSY010000340">
    <property type="protein sequence ID" value="KAL1237522.1"/>
    <property type="molecule type" value="Genomic_DNA"/>
</dbReference>
<name>A0ABR3KJ32_TRISP</name>
<keyword evidence="2" id="KW-0238">DNA-binding</keyword>
<feature type="compositionally biased region" description="Low complexity" evidence="5">
    <location>
        <begin position="348"/>
        <end position="372"/>
    </location>
</feature>
<keyword evidence="3" id="KW-0371">Homeobox</keyword>
<comment type="subcellular location">
    <subcellularLocation>
        <location evidence="1">Nucleus</location>
    </subcellularLocation>
</comment>
<feature type="region of interest" description="Disordered" evidence="5">
    <location>
        <begin position="1"/>
        <end position="30"/>
    </location>
</feature>
<dbReference type="PANTHER" id="PTHR11636">
    <property type="entry name" value="POU DOMAIN"/>
    <property type="match status" value="1"/>
</dbReference>
<evidence type="ECO:0000256" key="5">
    <source>
        <dbReference type="SAM" id="MobiDB-lite"/>
    </source>
</evidence>
<proteinExistence type="predicted"/>
<keyword evidence="4" id="KW-0539">Nucleus</keyword>
<evidence type="ECO:0000313" key="8">
    <source>
        <dbReference type="Proteomes" id="UP001558632"/>
    </source>
</evidence>